<protein>
    <submittedName>
        <fullName evidence="1">Uncharacterized protein</fullName>
    </submittedName>
</protein>
<feature type="non-terminal residue" evidence="1">
    <location>
        <position position="49"/>
    </location>
</feature>
<name>A0A815QIL7_9BILA</name>
<feature type="non-terminal residue" evidence="1">
    <location>
        <position position="1"/>
    </location>
</feature>
<dbReference type="EMBL" id="CAJNOU010008262">
    <property type="protein sequence ID" value="CAF1535895.1"/>
    <property type="molecule type" value="Genomic_DNA"/>
</dbReference>
<evidence type="ECO:0000313" key="1">
    <source>
        <dbReference type="EMBL" id="CAF1463804.1"/>
    </source>
</evidence>
<evidence type="ECO:0000313" key="3">
    <source>
        <dbReference type="Proteomes" id="UP000663864"/>
    </source>
</evidence>
<evidence type="ECO:0000313" key="2">
    <source>
        <dbReference type="EMBL" id="CAF1535895.1"/>
    </source>
</evidence>
<sequence length="49" mass="5909">MPDCPYCYHNRHVRLLDADLLYHYRCDVDDLHLNFDVHDLGLDYSDNIN</sequence>
<dbReference type="EMBL" id="CAJNOT010005377">
    <property type="protein sequence ID" value="CAF1463804.1"/>
    <property type="molecule type" value="Genomic_DNA"/>
</dbReference>
<organism evidence="1 3">
    <name type="scientific">Rotaria sordida</name>
    <dbReference type="NCBI Taxonomy" id="392033"/>
    <lineage>
        <taxon>Eukaryota</taxon>
        <taxon>Metazoa</taxon>
        <taxon>Spiralia</taxon>
        <taxon>Gnathifera</taxon>
        <taxon>Rotifera</taxon>
        <taxon>Eurotatoria</taxon>
        <taxon>Bdelloidea</taxon>
        <taxon>Philodinida</taxon>
        <taxon>Philodinidae</taxon>
        <taxon>Rotaria</taxon>
    </lineage>
</organism>
<dbReference type="AlphaFoldDB" id="A0A815QIL7"/>
<dbReference type="Proteomes" id="UP000663864">
    <property type="component" value="Unassembled WGS sequence"/>
</dbReference>
<gene>
    <name evidence="2" type="ORF">SEV965_LOCUS37820</name>
    <name evidence="1" type="ORF">ZHD862_LOCUS35815</name>
</gene>
<reference evidence="1" key="1">
    <citation type="submission" date="2021-02" db="EMBL/GenBank/DDBJ databases">
        <authorList>
            <person name="Nowell W R."/>
        </authorList>
    </citation>
    <scope>NUCLEOTIDE SEQUENCE</scope>
</reference>
<accession>A0A815QIL7</accession>
<comment type="caution">
    <text evidence="1">The sequence shown here is derived from an EMBL/GenBank/DDBJ whole genome shotgun (WGS) entry which is preliminary data.</text>
</comment>
<dbReference type="Proteomes" id="UP000663889">
    <property type="component" value="Unassembled WGS sequence"/>
</dbReference>
<proteinExistence type="predicted"/>